<organism evidence="2 3">
    <name type="scientific">Streptomyces purpureus</name>
    <dbReference type="NCBI Taxonomy" id="1951"/>
    <lineage>
        <taxon>Bacteria</taxon>
        <taxon>Bacillati</taxon>
        <taxon>Actinomycetota</taxon>
        <taxon>Actinomycetes</taxon>
        <taxon>Kitasatosporales</taxon>
        <taxon>Streptomycetaceae</taxon>
        <taxon>Streptomyces</taxon>
    </lineage>
</organism>
<sequence>MTSLYSPGSYGRRRSAAPSAEESVPLASEPPIYKAVLRQWASHGRTLPGRRDQEWTRLTAAPVWADRTARVSGTLVPRGDGR</sequence>
<dbReference type="Proteomes" id="UP000619486">
    <property type="component" value="Unassembled WGS sequence"/>
</dbReference>
<keyword evidence="3" id="KW-1185">Reference proteome</keyword>
<evidence type="ECO:0000256" key="1">
    <source>
        <dbReference type="SAM" id="MobiDB-lite"/>
    </source>
</evidence>
<comment type="caution">
    <text evidence="2">The sequence shown here is derived from an EMBL/GenBank/DDBJ whole genome shotgun (WGS) entry which is preliminary data.</text>
</comment>
<dbReference type="AlphaFoldDB" id="A0A918H9Q5"/>
<dbReference type="EMBL" id="BMQQ01000019">
    <property type="protein sequence ID" value="GGT47060.1"/>
    <property type="molecule type" value="Genomic_DNA"/>
</dbReference>
<reference evidence="2" key="2">
    <citation type="submission" date="2020-09" db="EMBL/GenBank/DDBJ databases">
        <authorList>
            <person name="Sun Q."/>
            <person name="Ohkuma M."/>
        </authorList>
    </citation>
    <scope>NUCLEOTIDE SEQUENCE</scope>
    <source>
        <strain evidence="2">JCM 3172</strain>
    </source>
</reference>
<accession>A0A918H9Q5</accession>
<reference evidence="2" key="1">
    <citation type="journal article" date="2014" name="Int. J. Syst. Evol. Microbiol.">
        <title>Complete genome sequence of Corynebacterium casei LMG S-19264T (=DSM 44701T), isolated from a smear-ripened cheese.</title>
        <authorList>
            <consortium name="US DOE Joint Genome Institute (JGI-PGF)"/>
            <person name="Walter F."/>
            <person name="Albersmeier A."/>
            <person name="Kalinowski J."/>
            <person name="Ruckert C."/>
        </authorList>
    </citation>
    <scope>NUCLEOTIDE SEQUENCE</scope>
    <source>
        <strain evidence="2">JCM 3172</strain>
    </source>
</reference>
<name>A0A918H9Q5_9ACTN</name>
<protein>
    <submittedName>
        <fullName evidence="2">Uncharacterized protein</fullName>
    </submittedName>
</protein>
<evidence type="ECO:0000313" key="2">
    <source>
        <dbReference type="EMBL" id="GGT47060.1"/>
    </source>
</evidence>
<evidence type="ECO:0000313" key="3">
    <source>
        <dbReference type="Proteomes" id="UP000619486"/>
    </source>
</evidence>
<gene>
    <name evidence="2" type="ORF">GCM10014713_46290</name>
</gene>
<proteinExistence type="predicted"/>
<feature type="region of interest" description="Disordered" evidence="1">
    <location>
        <begin position="1"/>
        <end position="28"/>
    </location>
</feature>